<keyword evidence="14" id="KW-1185">Reference proteome</keyword>
<dbReference type="GO" id="GO:0008677">
    <property type="term" value="F:2-dehydropantoate 2-reductase activity"/>
    <property type="evidence" value="ECO:0007669"/>
    <property type="project" value="UniProtKB-EC"/>
</dbReference>
<evidence type="ECO:0000259" key="11">
    <source>
        <dbReference type="Pfam" id="PF02558"/>
    </source>
</evidence>
<comment type="function">
    <text evidence="10">Catalyzes the NADPH-dependent reduction of ketopantoate into pantoic acid.</text>
</comment>
<evidence type="ECO:0000313" key="14">
    <source>
        <dbReference type="Proteomes" id="UP001060368"/>
    </source>
</evidence>
<accession>A0A9E7TLT6</accession>
<keyword evidence="5 10" id="KW-0173">Coenzyme A biosynthesis</keyword>
<keyword evidence="6 10" id="KW-0560">Oxidoreductase</keyword>
<comment type="catalytic activity">
    <reaction evidence="9">
        <text>(R)-pantoate + NAD(+) = 2-dehydropantoate + NADH + H(+)</text>
        <dbReference type="Rhea" id="RHEA:61292"/>
        <dbReference type="ChEBI" id="CHEBI:11561"/>
        <dbReference type="ChEBI" id="CHEBI:15378"/>
        <dbReference type="ChEBI" id="CHEBI:15980"/>
        <dbReference type="ChEBI" id="CHEBI:57540"/>
        <dbReference type="ChEBI" id="CHEBI:57945"/>
    </reaction>
    <physiologicalReaction direction="right-to-left" evidence="9">
        <dbReference type="Rhea" id="RHEA:61294"/>
    </physiologicalReaction>
</comment>
<proteinExistence type="inferred from homology"/>
<dbReference type="InterPro" id="IPR003710">
    <property type="entry name" value="ApbA"/>
</dbReference>
<comment type="catalytic activity">
    <reaction evidence="8">
        <text>(R)-pantoate + NADP(+) = 2-dehydropantoate + NADPH + H(+)</text>
        <dbReference type="Rhea" id="RHEA:16233"/>
        <dbReference type="ChEBI" id="CHEBI:11561"/>
        <dbReference type="ChEBI" id="CHEBI:15378"/>
        <dbReference type="ChEBI" id="CHEBI:15980"/>
        <dbReference type="ChEBI" id="CHEBI:57783"/>
        <dbReference type="ChEBI" id="CHEBI:58349"/>
        <dbReference type="EC" id="1.1.1.169"/>
    </reaction>
    <physiologicalReaction direction="right-to-left" evidence="8">
        <dbReference type="Rhea" id="RHEA:16235"/>
    </physiologicalReaction>
</comment>
<organism evidence="13 14">
    <name type="scientific">Methanoplanus endosymbiosus</name>
    <dbReference type="NCBI Taxonomy" id="33865"/>
    <lineage>
        <taxon>Archaea</taxon>
        <taxon>Methanobacteriati</taxon>
        <taxon>Methanobacteriota</taxon>
        <taxon>Stenosarchaea group</taxon>
        <taxon>Methanomicrobia</taxon>
        <taxon>Methanomicrobiales</taxon>
        <taxon>Methanomicrobiaceae</taxon>
        <taxon>Methanoplanus</taxon>
    </lineage>
</organism>
<dbReference type="InterPro" id="IPR008927">
    <property type="entry name" value="6-PGluconate_DH-like_C_sf"/>
</dbReference>
<evidence type="ECO:0000313" key="13">
    <source>
        <dbReference type="EMBL" id="UUX92701.1"/>
    </source>
</evidence>
<comment type="similarity">
    <text evidence="2 10">Belongs to the ketopantoate reductase family.</text>
</comment>
<name>A0A9E7TLT6_9EURY</name>
<evidence type="ECO:0000256" key="8">
    <source>
        <dbReference type="ARBA" id="ARBA00047506"/>
    </source>
</evidence>
<dbReference type="GO" id="GO:0015937">
    <property type="term" value="P:coenzyme A biosynthetic process"/>
    <property type="evidence" value="ECO:0007669"/>
    <property type="project" value="UniProtKB-KW"/>
</dbReference>
<dbReference type="GO" id="GO:0050661">
    <property type="term" value="F:NADP binding"/>
    <property type="evidence" value="ECO:0007669"/>
    <property type="project" value="TreeGrafter"/>
</dbReference>
<feature type="domain" description="Ketopantoate reductase N-terminal" evidence="11">
    <location>
        <begin position="3"/>
        <end position="146"/>
    </location>
</feature>
<dbReference type="Pfam" id="PF08546">
    <property type="entry name" value="ApbA_C"/>
    <property type="match status" value="1"/>
</dbReference>
<dbReference type="AlphaFoldDB" id="A0A9E7TLT6"/>
<evidence type="ECO:0000256" key="4">
    <source>
        <dbReference type="ARBA" id="ARBA00022857"/>
    </source>
</evidence>
<evidence type="ECO:0000256" key="10">
    <source>
        <dbReference type="RuleBase" id="RU362068"/>
    </source>
</evidence>
<dbReference type="EMBL" id="CP096115">
    <property type="protein sequence ID" value="UUX92701.1"/>
    <property type="molecule type" value="Genomic_DNA"/>
</dbReference>
<sequence>MKVAVLGAGAVGLCVAGMLSKVCDVYAVTRRRNADAINKDGLVMTGIWGSETFHFPCSEDLPEGVDFDYIIITSKSLATRDICEQFGDRFGDADLISLQNGIGNEEIIAGYTNRVIGAMIITGFEWRGDGKVHVSVEAAPAKLGRFPGGTDERVENIVKLLQSSGINALTDDNVRGSLWGKTLYNSALNPLGAVMMVPYRELLDKNAFSIITEIIKEAFLVLKAEGINPGWDSAGSYLKYLREKQIPDTANHHSSMYQDISMGKKTEIDFINGAITDLGDKHGIDTPVNRTVVSLIKFRENINNA</sequence>
<keyword evidence="4 10" id="KW-0521">NADP</keyword>
<protein>
    <recommendedName>
        <fullName evidence="3 10">2-dehydropantoate 2-reductase</fullName>
        <ecNumber evidence="3 10">1.1.1.169</ecNumber>
    </recommendedName>
    <alternativeName>
        <fullName evidence="7 10">Ketopantoate reductase</fullName>
    </alternativeName>
</protein>
<dbReference type="InterPro" id="IPR036291">
    <property type="entry name" value="NAD(P)-bd_dom_sf"/>
</dbReference>
<reference evidence="13" key="1">
    <citation type="submission" date="2022-04" db="EMBL/GenBank/DDBJ databases">
        <title>Complete genome of Methanoplanus endosymbiosus DSM 3599.</title>
        <authorList>
            <person name="Chen S.-C."/>
            <person name="You Y.-T."/>
            <person name="Zhou Y.-Z."/>
            <person name="Lai M.-C."/>
        </authorList>
    </citation>
    <scope>NUCLEOTIDE SEQUENCE</scope>
    <source>
        <strain evidence="13">DSM 3599</strain>
    </source>
</reference>
<dbReference type="KEGG" id="mend:L6E24_00815"/>
<dbReference type="Gene3D" id="3.40.50.720">
    <property type="entry name" value="NAD(P)-binding Rossmann-like Domain"/>
    <property type="match status" value="1"/>
</dbReference>
<dbReference type="GO" id="GO:0015940">
    <property type="term" value="P:pantothenate biosynthetic process"/>
    <property type="evidence" value="ECO:0007669"/>
    <property type="project" value="InterPro"/>
</dbReference>
<dbReference type="GO" id="GO:0005737">
    <property type="term" value="C:cytoplasm"/>
    <property type="evidence" value="ECO:0007669"/>
    <property type="project" value="TreeGrafter"/>
</dbReference>
<dbReference type="InterPro" id="IPR013328">
    <property type="entry name" value="6PGD_dom2"/>
</dbReference>
<dbReference type="PANTHER" id="PTHR43765">
    <property type="entry name" value="2-DEHYDROPANTOATE 2-REDUCTASE-RELATED"/>
    <property type="match status" value="1"/>
</dbReference>
<dbReference type="InterPro" id="IPR013752">
    <property type="entry name" value="KPA_reductase"/>
</dbReference>
<evidence type="ECO:0000259" key="12">
    <source>
        <dbReference type="Pfam" id="PF08546"/>
    </source>
</evidence>
<evidence type="ECO:0000256" key="2">
    <source>
        <dbReference type="ARBA" id="ARBA00007870"/>
    </source>
</evidence>
<dbReference type="InterPro" id="IPR013332">
    <property type="entry name" value="KPR_N"/>
</dbReference>
<evidence type="ECO:0000256" key="6">
    <source>
        <dbReference type="ARBA" id="ARBA00023002"/>
    </source>
</evidence>
<dbReference type="InterPro" id="IPR050838">
    <property type="entry name" value="Ketopantoate_reductase"/>
</dbReference>
<comment type="pathway">
    <text evidence="1 10">Cofactor biosynthesis; coenzyme A biosynthesis.</text>
</comment>
<dbReference type="NCBIfam" id="TIGR00745">
    <property type="entry name" value="apbA_panE"/>
    <property type="match status" value="1"/>
</dbReference>
<dbReference type="Pfam" id="PF02558">
    <property type="entry name" value="ApbA"/>
    <property type="match status" value="1"/>
</dbReference>
<dbReference type="PANTHER" id="PTHR43765:SF2">
    <property type="entry name" value="2-DEHYDROPANTOATE 2-REDUCTASE"/>
    <property type="match status" value="1"/>
</dbReference>
<evidence type="ECO:0000256" key="5">
    <source>
        <dbReference type="ARBA" id="ARBA00022993"/>
    </source>
</evidence>
<evidence type="ECO:0000256" key="3">
    <source>
        <dbReference type="ARBA" id="ARBA00013014"/>
    </source>
</evidence>
<dbReference type="SUPFAM" id="SSF48179">
    <property type="entry name" value="6-phosphogluconate dehydrogenase C-terminal domain-like"/>
    <property type="match status" value="1"/>
</dbReference>
<dbReference type="EC" id="1.1.1.169" evidence="3 10"/>
<feature type="domain" description="Ketopantoate reductase C-terminal" evidence="12">
    <location>
        <begin position="173"/>
        <end position="299"/>
    </location>
</feature>
<dbReference type="Gene3D" id="1.10.1040.10">
    <property type="entry name" value="N-(1-d-carboxylethyl)-l-norvaline Dehydrogenase, domain 2"/>
    <property type="match status" value="1"/>
</dbReference>
<gene>
    <name evidence="13" type="ORF">L6E24_00815</name>
</gene>
<evidence type="ECO:0000256" key="1">
    <source>
        <dbReference type="ARBA" id="ARBA00004724"/>
    </source>
</evidence>
<dbReference type="SUPFAM" id="SSF51735">
    <property type="entry name" value="NAD(P)-binding Rossmann-fold domains"/>
    <property type="match status" value="1"/>
</dbReference>
<evidence type="ECO:0000256" key="9">
    <source>
        <dbReference type="ARBA" id="ARBA00048196"/>
    </source>
</evidence>
<evidence type="ECO:0000256" key="7">
    <source>
        <dbReference type="ARBA" id="ARBA00032024"/>
    </source>
</evidence>
<dbReference type="GeneID" id="74306192"/>
<dbReference type="RefSeq" id="WP_257742845.1">
    <property type="nucleotide sequence ID" value="NZ_CP096115.1"/>
</dbReference>
<dbReference type="Proteomes" id="UP001060368">
    <property type="component" value="Chromosome"/>
</dbReference>